<dbReference type="OrthoDB" id="2142961at2759"/>
<protein>
    <recommendedName>
        <fullName evidence="4">Proteophosphoglycan 5</fullName>
    </recommendedName>
</protein>
<evidence type="ECO:0000256" key="1">
    <source>
        <dbReference type="SAM" id="MobiDB-lite"/>
    </source>
</evidence>
<dbReference type="GO" id="GO:0016071">
    <property type="term" value="P:mRNA metabolic process"/>
    <property type="evidence" value="ECO:0007669"/>
    <property type="project" value="UniProtKB-ARBA"/>
</dbReference>
<accession>A0A9P4KD04</accession>
<dbReference type="AlphaFoldDB" id="A0A9P4KD04"/>
<reference evidence="3" key="1">
    <citation type="journal article" date="2020" name="Stud. Mycol.">
        <title>101 Dothideomycetes genomes: A test case for predicting lifestyles and emergence of pathogens.</title>
        <authorList>
            <person name="Haridas S."/>
            <person name="Albert R."/>
            <person name="Binder M."/>
            <person name="Bloem J."/>
            <person name="LaButti K."/>
            <person name="Salamov A."/>
            <person name="Andreopoulos B."/>
            <person name="Baker S."/>
            <person name="Barry K."/>
            <person name="Bills G."/>
            <person name="Bluhm B."/>
            <person name="Cannon C."/>
            <person name="Castanera R."/>
            <person name="Culley D."/>
            <person name="Daum C."/>
            <person name="Ezra D."/>
            <person name="Gonzalez J."/>
            <person name="Henrissat B."/>
            <person name="Kuo A."/>
            <person name="Liang C."/>
            <person name="Lipzen A."/>
            <person name="Lutzoni F."/>
            <person name="Magnuson J."/>
            <person name="Mondo S."/>
            <person name="Nolan M."/>
            <person name="Ohm R."/>
            <person name="Pangilinan J."/>
            <person name="Park H.-J."/>
            <person name="Ramirez L."/>
            <person name="Alfaro M."/>
            <person name="Sun H."/>
            <person name="Tritt A."/>
            <person name="Yoshinaga Y."/>
            <person name="Zwiers L.-H."/>
            <person name="Turgeon B."/>
            <person name="Goodwin S."/>
            <person name="Spatafora J."/>
            <person name="Crous P."/>
            <person name="Grigoriev I."/>
        </authorList>
    </citation>
    <scope>NUCLEOTIDE SEQUENCE [LARGE SCALE GENOMIC DNA]</scope>
    <source>
        <strain evidence="3">CBS 304.66</strain>
    </source>
</reference>
<feature type="compositionally biased region" description="Low complexity" evidence="1">
    <location>
        <begin position="223"/>
        <end position="234"/>
    </location>
</feature>
<organism evidence="2 3">
    <name type="scientific">Lojkania enalia</name>
    <dbReference type="NCBI Taxonomy" id="147567"/>
    <lineage>
        <taxon>Eukaryota</taxon>
        <taxon>Fungi</taxon>
        <taxon>Dikarya</taxon>
        <taxon>Ascomycota</taxon>
        <taxon>Pezizomycotina</taxon>
        <taxon>Dothideomycetes</taxon>
        <taxon>Pleosporomycetidae</taxon>
        <taxon>Pleosporales</taxon>
        <taxon>Pleosporales incertae sedis</taxon>
        <taxon>Lojkania</taxon>
    </lineage>
</organism>
<feature type="region of interest" description="Disordered" evidence="1">
    <location>
        <begin position="1"/>
        <end position="197"/>
    </location>
</feature>
<feature type="compositionally biased region" description="Polar residues" evidence="1">
    <location>
        <begin position="42"/>
        <end position="54"/>
    </location>
</feature>
<dbReference type="Pfam" id="PF15365">
    <property type="entry name" value="PNRC"/>
    <property type="match status" value="1"/>
</dbReference>
<name>A0A9P4KD04_9PLEO</name>
<feature type="compositionally biased region" description="Polar residues" evidence="1">
    <location>
        <begin position="20"/>
        <end position="33"/>
    </location>
</feature>
<feature type="compositionally biased region" description="Low complexity" evidence="1">
    <location>
        <begin position="507"/>
        <end position="523"/>
    </location>
</feature>
<dbReference type="Proteomes" id="UP000800093">
    <property type="component" value="Unassembled WGS sequence"/>
</dbReference>
<feature type="compositionally biased region" description="Polar residues" evidence="1">
    <location>
        <begin position="246"/>
        <end position="257"/>
    </location>
</feature>
<feature type="compositionally biased region" description="Low complexity" evidence="1">
    <location>
        <begin position="77"/>
        <end position="87"/>
    </location>
</feature>
<sequence>MSSPHNTPPRATRLKHQHSKSATQAQPHNNGKQSQRRYKGNRVNSGSGDNNVQYRNGRADGNQLLAPQDNAFNDSAVLSSEEVLLSSGPRNTKKHTQSQPSSDRIFSPTNIPVASLTDSEAAPNNPSATPAKAQAYAGPTFHASPAPSALPIPKFLSKSVPAKSQPGPPTPPEEGSDCSSSPTPSPPSPSYAPVLLSTRYGDSPLDVLFRADRAEKARNVNDSPASPALSNSPNGYSGKDRPAHTKQYSQSSLNTVFSAELDTESKVPLPSPPSASPIGQRSITAPSKIPQVHCSRSDPAIQDLLNRLVSSQMKPEATTPPKSVERIPSEPSSRNHTPSPFDDGKSAFRSASGPATPAPLAQESPNFYYGNRNLTPLFKGAKSESAKRNSGLRTEITADSPIMLRDGFPPVNATRNMDANSVSRAYLGNVVAPNDRRGSLPHIQPYKEMPNNRKGRTLGRAFHPRPDSYPNGNIKLNRNSKPATVPKSSMSSMAFIPSSVQAKKHSTSTSNSTPTKSPPDTSSMESMEQDLKRLLNLTVPRDVTEIR</sequence>
<evidence type="ECO:0000313" key="2">
    <source>
        <dbReference type="EMBL" id="KAF2263824.1"/>
    </source>
</evidence>
<keyword evidence="3" id="KW-1185">Reference proteome</keyword>
<proteinExistence type="predicted"/>
<dbReference type="EMBL" id="ML986621">
    <property type="protein sequence ID" value="KAF2263824.1"/>
    <property type="molecule type" value="Genomic_DNA"/>
</dbReference>
<comment type="caution">
    <text evidence="2">The sequence shown here is derived from an EMBL/GenBank/DDBJ whole genome shotgun (WGS) entry which is preliminary data.</text>
</comment>
<evidence type="ECO:0000313" key="3">
    <source>
        <dbReference type="Proteomes" id="UP000800093"/>
    </source>
</evidence>
<feature type="region of interest" description="Disordered" evidence="1">
    <location>
        <begin position="436"/>
        <end position="547"/>
    </location>
</feature>
<feature type="compositionally biased region" description="Polar residues" evidence="1">
    <location>
        <begin position="470"/>
        <end position="482"/>
    </location>
</feature>
<dbReference type="InterPro" id="IPR028322">
    <property type="entry name" value="PNRC-like_rgn"/>
</dbReference>
<feature type="region of interest" description="Disordered" evidence="1">
    <location>
        <begin position="216"/>
        <end position="367"/>
    </location>
</feature>
<feature type="compositionally biased region" description="Polar residues" evidence="1">
    <location>
        <begin position="97"/>
        <end position="128"/>
    </location>
</feature>
<gene>
    <name evidence="2" type="ORF">CC78DRAFT_260070</name>
</gene>
<evidence type="ECO:0008006" key="4">
    <source>
        <dbReference type="Google" id="ProtNLM"/>
    </source>
</evidence>